<dbReference type="RefSeq" id="WP_097195132.1">
    <property type="nucleotide sequence ID" value="NZ_OBQI01000003.1"/>
</dbReference>
<dbReference type="InterPro" id="IPR045034">
    <property type="entry name" value="O-acyltransferase_WSD1-like"/>
</dbReference>
<dbReference type="Pfam" id="PF03007">
    <property type="entry name" value="WS_DGAT_cat"/>
    <property type="match status" value="1"/>
</dbReference>
<evidence type="ECO:0000256" key="5">
    <source>
        <dbReference type="ARBA" id="ARBA00022516"/>
    </source>
</evidence>
<dbReference type="EC" id="2.3.1.20" evidence="4"/>
<evidence type="ECO:0000256" key="11">
    <source>
        <dbReference type="SAM" id="MobiDB-lite"/>
    </source>
</evidence>
<evidence type="ECO:0000256" key="10">
    <source>
        <dbReference type="ARBA" id="ARBA00048109"/>
    </source>
</evidence>
<feature type="region of interest" description="Disordered" evidence="11">
    <location>
        <begin position="439"/>
        <end position="465"/>
    </location>
</feature>
<dbReference type="InterPro" id="IPR023213">
    <property type="entry name" value="CAT-like_dom_sf"/>
</dbReference>
<dbReference type="GO" id="GO:0019432">
    <property type="term" value="P:triglyceride biosynthetic process"/>
    <property type="evidence" value="ECO:0007669"/>
    <property type="project" value="UniProtKB-UniPathway"/>
</dbReference>
<feature type="compositionally biased region" description="Polar residues" evidence="11">
    <location>
        <begin position="455"/>
        <end position="465"/>
    </location>
</feature>
<keyword evidence="7" id="KW-0319">Glycerol metabolism</keyword>
<feature type="domain" description="O-acyltransferase WSD1-like N-terminal" evidence="12">
    <location>
        <begin position="9"/>
        <end position="167"/>
    </location>
</feature>
<comment type="catalytic activity">
    <reaction evidence="10">
        <text>an acyl-CoA + a 1,2-diacyl-sn-glycerol = a triacyl-sn-glycerol + CoA</text>
        <dbReference type="Rhea" id="RHEA:10868"/>
        <dbReference type="ChEBI" id="CHEBI:17815"/>
        <dbReference type="ChEBI" id="CHEBI:57287"/>
        <dbReference type="ChEBI" id="CHEBI:58342"/>
        <dbReference type="ChEBI" id="CHEBI:64615"/>
        <dbReference type="EC" id="2.3.1.20"/>
    </reaction>
</comment>
<evidence type="ECO:0000259" key="13">
    <source>
        <dbReference type="Pfam" id="PF06974"/>
    </source>
</evidence>
<evidence type="ECO:0000313" key="15">
    <source>
        <dbReference type="Proteomes" id="UP000219435"/>
    </source>
</evidence>
<reference evidence="15" key="1">
    <citation type="submission" date="2017-08" db="EMBL/GenBank/DDBJ databases">
        <authorList>
            <person name="Varghese N."/>
            <person name="Submissions S."/>
        </authorList>
    </citation>
    <scope>NUCLEOTIDE SEQUENCE [LARGE SCALE GENOMIC DNA]</scope>
    <source>
        <strain evidence="15">DSM 4725</strain>
    </source>
</reference>
<dbReference type="UniPathway" id="UPA00282"/>
<sequence length="465" mass="49331">MTGRRMAVEDSFWLTLDRPENPMVVTSLLWTTVEVDPDRFRALVRARLLDPHPVLRQRPVVHGGPLRWASWVDDAAFDLDRHLVVAPAPEGGSRAALQRFVGEQRSTPLDPAHPMWRIHLLQGYQGGSAMVVRMHHSIADGIRSTQLLLGLLDAPDGHPPELSARVGRPDILHPLPGRRVGPVATLLNTAVGVLTVGLWTNPRSALEGHPGIAKAVAWSDPLPLPALKAVAKKTGTTVNDVCTALVCGALARHLAQVPGTRPPAPADDRIAWMVPVNLQPADQQPRAELGNHFALVLVPLPHGPAGFRDRLRDVHRAVSRIRDSWEPEVTYALSRTIALSPTPVGTLVNRFFGAKAVGVLTNVPGPRTTMDLAGAPVAGVVGWAPTSMNQALTVTIFSYAGQVTIGFGTDPAVVPDADALVTALHAEFGQALVEVGVPGSDQAAGGSEGDAASPAPNTTIQSTTG</sequence>
<evidence type="ECO:0000256" key="1">
    <source>
        <dbReference type="ARBA" id="ARBA00004771"/>
    </source>
</evidence>
<comment type="similarity">
    <text evidence="3">Belongs to the long-chain O-acyltransferase family.</text>
</comment>
<proteinExistence type="inferred from homology"/>
<dbReference type="EMBL" id="OBQI01000003">
    <property type="protein sequence ID" value="SOC49575.1"/>
    <property type="molecule type" value="Genomic_DNA"/>
</dbReference>
<evidence type="ECO:0000256" key="2">
    <source>
        <dbReference type="ARBA" id="ARBA00005189"/>
    </source>
</evidence>
<dbReference type="Proteomes" id="UP000219435">
    <property type="component" value="Unassembled WGS sequence"/>
</dbReference>
<gene>
    <name evidence="14" type="ORF">SAMN05660748_2303</name>
</gene>
<evidence type="ECO:0000256" key="4">
    <source>
        <dbReference type="ARBA" id="ARBA00013244"/>
    </source>
</evidence>
<name>A0A285V634_9ACTN</name>
<dbReference type="Gene3D" id="3.30.559.10">
    <property type="entry name" value="Chloramphenicol acetyltransferase-like domain"/>
    <property type="match status" value="1"/>
</dbReference>
<dbReference type="Gene3D" id="3.30.559.30">
    <property type="entry name" value="Nonribosomal peptide synthetase, condensation domain"/>
    <property type="match status" value="1"/>
</dbReference>
<dbReference type="GO" id="GO:0005886">
    <property type="term" value="C:plasma membrane"/>
    <property type="evidence" value="ECO:0007669"/>
    <property type="project" value="TreeGrafter"/>
</dbReference>
<dbReference type="AlphaFoldDB" id="A0A285V634"/>
<evidence type="ECO:0000313" key="14">
    <source>
        <dbReference type="EMBL" id="SOC49575.1"/>
    </source>
</evidence>
<evidence type="ECO:0000256" key="7">
    <source>
        <dbReference type="ARBA" id="ARBA00022798"/>
    </source>
</evidence>
<organism evidence="14 15">
    <name type="scientific">Blastococcus aggregatus</name>
    <dbReference type="NCBI Taxonomy" id="38502"/>
    <lineage>
        <taxon>Bacteria</taxon>
        <taxon>Bacillati</taxon>
        <taxon>Actinomycetota</taxon>
        <taxon>Actinomycetes</taxon>
        <taxon>Geodermatophilales</taxon>
        <taxon>Geodermatophilaceae</taxon>
        <taxon>Blastococcus</taxon>
    </lineage>
</organism>
<dbReference type="OrthoDB" id="9810950at2"/>
<evidence type="ECO:0000259" key="12">
    <source>
        <dbReference type="Pfam" id="PF03007"/>
    </source>
</evidence>
<comment type="pathway">
    <text evidence="2">Lipid metabolism.</text>
</comment>
<evidence type="ECO:0000256" key="9">
    <source>
        <dbReference type="ARBA" id="ARBA00023315"/>
    </source>
</evidence>
<protein>
    <recommendedName>
        <fullName evidence="4">diacylglycerol O-acyltransferase</fullName>
        <ecNumber evidence="4">2.3.1.20</ecNumber>
    </recommendedName>
</protein>
<keyword evidence="15" id="KW-1185">Reference proteome</keyword>
<dbReference type="InterPro" id="IPR009721">
    <property type="entry name" value="O-acyltransferase_WSD1_C"/>
</dbReference>
<evidence type="ECO:0000256" key="3">
    <source>
        <dbReference type="ARBA" id="ARBA00009587"/>
    </source>
</evidence>
<dbReference type="SUPFAM" id="SSF52777">
    <property type="entry name" value="CoA-dependent acyltransferases"/>
    <property type="match status" value="1"/>
</dbReference>
<dbReference type="PANTHER" id="PTHR31650">
    <property type="entry name" value="O-ACYLTRANSFERASE (WSD1-LIKE) FAMILY PROTEIN"/>
    <property type="match status" value="1"/>
</dbReference>
<evidence type="ECO:0000256" key="8">
    <source>
        <dbReference type="ARBA" id="ARBA00023098"/>
    </source>
</evidence>
<keyword evidence="8" id="KW-0443">Lipid metabolism</keyword>
<comment type="pathway">
    <text evidence="1">Glycerolipid metabolism; triacylglycerol biosynthesis.</text>
</comment>
<dbReference type="GO" id="GO:0004144">
    <property type="term" value="F:diacylglycerol O-acyltransferase activity"/>
    <property type="evidence" value="ECO:0007669"/>
    <property type="project" value="UniProtKB-EC"/>
</dbReference>
<keyword evidence="9 14" id="KW-0012">Acyltransferase</keyword>
<dbReference type="InterPro" id="IPR004255">
    <property type="entry name" value="O-acyltransferase_WSD1_N"/>
</dbReference>
<dbReference type="GO" id="GO:0006071">
    <property type="term" value="P:glycerol metabolic process"/>
    <property type="evidence" value="ECO:0007669"/>
    <property type="project" value="UniProtKB-KW"/>
</dbReference>
<accession>A0A285V634</accession>
<evidence type="ECO:0000256" key="6">
    <source>
        <dbReference type="ARBA" id="ARBA00022679"/>
    </source>
</evidence>
<dbReference type="PANTHER" id="PTHR31650:SF1">
    <property type="entry name" value="WAX ESTER SYNTHASE_DIACYLGLYCEROL ACYLTRANSFERASE 4-RELATED"/>
    <property type="match status" value="1"/>
</dbReference>
<keyword evidence="5" id="KW-0444">Lipid biosynthesis</keyword>
<dbReference type="Pfam" id="PF06974">
    <property type="entry name" value="WS_DGAT_C"/>
    <property type="match status" value="1"/>
</dbReference>
<feature type="domain" description="O-acyltransferase WSD1 C-terminal" evidence="13">
    <location>
        <begin position="290"/>
        <end position="429"/>
    </location>
</feature>
<keyword evidence="6 14" id="KW-0808">Transferase</keyword>